<organism evidence="2">
    <name type="scientific">marine metagenome</name>
    <dbReference type="NCBI Taxonomy" id="408172"/>
    <lineage>
        <taxon>unclassified sequences</taxon>
        <taxon>metagenomes</taxon>
        <taxon>ecological metagenomes</taxon>
    </lineage>
</organism>
<dbReference type="NCBIfam" id="TIGR01409">
    <property type="entry name" value="TAT_signal_seq"/>
    <property type="match status" value="1"/>
</dbReference>
<dbReference type="InterPro" id="IPR036291">
    <property type="entry name" value="NAD(P)-bd_dom_sf"/>
</dbReference>
<dbReference type="GO" id="GO:0000166">
    <property type="term" value="F:nucleotide binding"/>
    <property type="evidence" value="ECO:0007669"/>
    <property type="project" value="InterPro"/>
</dbReference>
<sequence>MNNKTTSDGETSRRDFLKTSSTAAVASAATLSLISRGTAYGQNSDTIRVGLVGCGGRGTGAANQALSADDNVKLTAVADVFPDKVDRAVNGLKKRHEKKVDVPHQFVGLDAYQKLIDSGVDLVVLATPPGFRPLHFRAVVEAGKHCFIEKPMATDAPGVRSIMESVKISKQKNLAIVAGFCWRYDYERRAFYERILGGEIGDIQSVYATYLTGPVKPMRPDSERKPEWSDIEWQVRNWYNFAWLGGDGLVEQAVHSIDKIAWTMRDKPPVSCTAVGGRGIPNNSGNIFDHIEVNYSYPEGVRAFMAQRQQRRC</sequence>
<dbReference type="EMBL" id="UINC01053586">
    <property type="protein sequence ID" value="SVB70282.1"/>
    <property type="molecule type" value="Genomic_DNA"/>
</dbReference>
<dbReference type="SUPFAM" id="SSF51735">
    <property type="entry name" value="NAD(P)-binding Rossmann-fold domains"/>
    <property type="match status" value="1"/>
</dbReference>
<accession>A0A382G5Y5</accession>
<dbReference type="InterPro" id="IPR050463">
    <property type="entry name" value="Gfo/Idh/MocA_oxidrdct_glycsds"/>
</dbReference>
<dbReference type="Pfam" id="PF01408">
    <property type="entry name" value="GFO_IDH_MocA"/>
    <property type="match status" value="1"/>
</dbReference>
<dbReference type="PANTHER" id="PTHR43818">
    <property type="entry name" value="BCDNA.GH03377"/>
    <property type="match status" value="1"/>
</dbReference>
<evidence type="ECO:0000259" key="1">
    <source>
        <dbReference type="Pfam" id="PF01408"/>
    </source>
</evidence>
<dbReference type="AlphaFoldDB" id="A0A382G5Y5"/>
<proteinExistence type="predicted"/>
<gene>
    <name evidence="2" type="ORF">METZ01_LOCUS223136</name>
</gene>
<protein>
    <recommendedName>
        <fullName evidence="1">Gfo/Idh/MocA-like oxidoreductase N-terminal domain-containing protein</fullName>
    </recommendedName>
</protein>
<evidence type="ECO:0000313" key="2">
    <source>
        <dbReference type="EMBL" id="SVB70282.1"/>
    </source>
</evidence>
<dbReference type="InterPro" id="IPR019546">
    <property type="entry name" value="TAT_signal_bac_arc"/>
</dbReference>
<feature type="domain" description="Gfo/Idh/MocA-like oxidoreductase N-terminal" evidence="1">
    <location>
        <begin position="47"/>
        <end position="173"/>
    </location>
</feature>
<feature type="non-terminal residue" evidence="2">
    <location>
        <position position="313"/>
    </location>
</feature>
<dbReference type="InterPro" id="IPR006311">
    <property type="entry name" value="TAT_signal"/>
</dbReference>
<dbReference type="Gene3D" id="3.30.360.10">
    <property type="entry name" value="Dihydrodipicolinate Reductase, domain 2"/>
    <property type="match status" value="1"/>
</dbReference>
<name>A0A382G5Y5_9ZZZZ</name>
<dbReference type="PROSITE" id="PS51318">
    <property type="entry name" value="TAT"/>
    <property type="match status" value="1"/>
</dbReference>
<dbReference type="InterPro" id="IPR000683">
    <property type="entry name" value="Gfo/Idh/MocA-like_OxRdtase_N"/>
</dbReference>
<dbReference type="Gene3D" id="3.40.50.720">
    <property type="entry name" value="NAD(P)-binding Rossmann-like Domain"/>
    <property type="match status" value="1"/>
</dbReference>
<reference evidence="2" key="1">
    <citation type="submission" date="2018-05" db="EMBL/GenBank/DDBJ databases">
        <authorList>
            <person name="Lanie J.A."/>
            <person name="Ng W.-L."/>
            <person name="Kazmierczak K.M."/>
            <person name="Andrzejewski T.M."/>
            <person name="Davidsen T.M."/>
            <person name="Wayne K.J."/>
            <person name="Tettelin H."/>
            <person name="Glass J.I."/>
            <person name="Rusch D."/>
            <person name="Podicherti R."/>
            <person name="Tsui H.-C.T."/>
            <person name="Winkler M.E."/>
        </authorList>
    </citation>
    <scope>NUCLEOTIDE SEQUENCE</scope>
</reference>
<dbReference type="PANTHER" id="PTHR43818:SF5">
    <property type="entry name" value="OXIDOREDUCTASE FAMILY PROTEIN"/>
    <property type="match status" value="1"/>
</dbReference>
<dbReference type="SUPFAM" id="SSF55347">
    <property type="entry name" value="Glyceraldehyde-3-phosphate dehydrogenase-like, C-terminal domain"/>
    <property type="match status" value="1"/>
</dbReference>